<proteinExistence type="predicted"/>
<dbReference type="AlphaFoldDB" id="A0A645E3T9"/>
<evidence type="ECO:0000256" key="4">
    <source>
        <dbReference type="ARBA" id="ARBA00022989"/>
    </source>
</evidence>
<comment type="caution">
    <text evidence="7">The sequence shown here is derived from an EMBL/GenBank/DDBJ whole genome shotgun (WGS) entry which is preliminary data.</text>
</comment>
<name>A0A645E3T9_9ZZZZ</name>
<evidence type="ECO:0000256" key="1">
    <source>
        <dbReference type="ARBA" id="ARBA00004651"/>
    </source>
</evidence>
<protein>
    <submittedName>
        <fullName evidence="7">Na(+)/H(+) antiporter subunit E1</fullName>
    </submittedName>
</protein>
<dbReference type="EMBL" id="VSSQ01042762">
    <property type="protein sequence ID" value="MPM96377.1"/>
    <property type="molecule type" value="Genomic_DNA"/>
</dbReference>
<comment type="subcellular location">
    <subcellularLocation>
        <location evidence="1">Cell membrane</location>
        <topology evidence="1">Multi-pass membrane protein</topology>
    </subcellularLocation>
</comment>
<dbReference type="Pfam" id="PF01899">
    <property type="entry name" value="MNHE"/>
    <property type="match status" value="1"/>
</dbReference>
<sequence length="157" mass="18052">MFLLLFVLWWVYSGTLTVEIILVGFFLALILEFATVKVLNYRFTADLSAAVHTALWVRYFKILVVEIVKCCLSVLRLIWTPELEIKPMLRRFPSSLKQEGNMVILANSITLTPGTITVQVQPHAFVVHALDAKYMQGIECSDFVQILEEMEKRDDQQ</sequence>
<dbReference type="PANTHER" id="PTHR34584">
    <property type="entry name" value="NA(+)/H(+) ANTIPORTER SUBUNIT E1"/>
    <property type="match status" value="1"/>
</dbReference>
<keyword evidence="3 6" id="KW-0812">Transmembrane</keyword>
<organism evidence="7">
    <name type="scientific">bioreactor metagenome</name>
    <dbReference type="NCBI Taxonomy" id="1076179"/>
    <lineage>
        <taxon>unclassified sequences</taxon>
        <taxon>metagenomes</taxon>
        <taxon>ecological metagenomes</taxon>
    </lineage>
</organism>
<evidence type="ECO:0000256" key="5">
    <source>
        <dbReference type="ARBA" id="ARBA00023136"/>
    </source>
</evidence>
<dbReference type="InterPro" id="IPR002758">
    <property type="entry name" value="Cation_antiport_E"/>
</dbReference>
<evidence type="ECO:0000313" key="7">
    <source>
        <dbReference type="EMBL" id="MPM96377.1"/>
    </source>
</evidence>
<evidence type="ECO:0000256" key="2">
    <source>
        <dbReference type="ARBA" id="ARBA00022475"/>
    </source>
</evidence>
<evidence type="ECO:0000256" key="6">
    <source>
        <dbReference type="SAM" id="Phobius"/>
    </source>
</evidence>
<feature type="transmembrane region" description="Helical" evidence="6">
    <location>
        <begin position="6"/>
        <end position="31"/>
    </location>
</feature>
<accession>A0A645E3T9</accession>
<dbReference type="GO" id="GO:0008324">
    <property type="term" value="F:monoatomic cation transmembrane transporter activity"/>
    <property type="evidence" value="ECO:0007669"/>
    <property type="project" value="InterPro"/>
</dbReference>
<evidence type="ECO:0000256" key="3">
    <source>
        <dbReference type="ARBA" id="ARBA00022692"/>
    </source>
</evidence>
<keyword evidence="2" id="KW-1003">Cell membrane</keyword>
<dbReference type="PANTHER" id="PTHR34584:SF1">
    <property type="entry name" value="NA(+)_H(+) ANTIPORTER SUBUNIT E1"/>
    <property type="match status" value="1"/>
</dbReference>
<keyword evidence="4 6" id="KW-1133">Transmembrane helix</keyword>
<reference evidence="7" key="1">
    <citation type="submission" date="2019-08" db="EMBL/GenBank/DDBJ databases">
        <authorList>
            <person name="Kucharzyk K."/>
            <person name="Murdoch R.W."/>
            <person name="Higgins S."/>
            <person name="Loffler F."/>
        </authorList>
    </citation>
    <scope>NUCLEOTIDE SEQUENCE</scope>
</reference>
<dbReference type="GO" id="GO:0005886">
    <property type="term" value="C:plasma membrane"/>
    <property type="evidence" value="ECO:0007669"/>
    <property type="project" value="UniProtKB-SubCell"/>
</dbReference>
<gene>
    <name evidence="7" type="primary">mnhE1_2</name>
    <name evidence="7" type="ORF">SDC9_143539</name>
</gene>
<keyword evidence="5 6" id="KW-0472">Membrane</keyword>